<proteinExistence type="predicted"/>
<feature type="region of interest" description="Disordered" evidence="1">
    <location>
        <begin position="269"/>
        <end position="320"/>
    </location>
</feature>
<dbReference type="OrthoDB" id="3223825at2759"/>
<gene>
    <name evidence="2" type="ORF">NLJ89_g3387</name>
</gene>
<organism evidence="2 3">
    <name type="scientific">Agrocybe chaxingu</name>
    <dbReference type="NCBI Taxonomy" id="84603"/>
    <lineage>
        <taxon>Eukaryota</taxon>
        <taxon>Fungi</taxon>
        <taxon>Dikarya</taxon>
        <taxon>Basidiomycota</taxon>
        <taxon>Agaricomycotina</taxon>
        <taxon>Agaricomycetes</taxon>
        <taxon>Agaricomycetidae</taxon>
        <taxon>Agaricales</taxon>
        <taxon>Agaricineae</taxon>
        <taxon>Strophariaceae</taxon>
        <taxon>Agrocybe</taxon>
    </lineage>
</organism>
<sequence>MSANSTGFFEYDGSAGSASKDELFLERLDTFMEKCLADIRAFAERELQPYEETRRCIAQWHAKYLFQPQVGALPSSATSTSEGRASDRTTKVRSILCDTSRILESLSETSGVESFLLSVDPLESTDAGFLGGSLRGREFWRGMRGGGEGGARLFKSHLVNELQTQQRVAAVAQTRDFEPQVSTPPKGGPSRSIKTELYESMRSALRRASGIRNAEMKWTNPERLDVFGVRLVGWPEGVPAQNPSSLKVGQNKILLEAIQSGTMRFEKISSAQNVGSSEAIEGGSPSRADGDGVDEDFTWAYDADAGSPSPQPTAQPTAVQPPLAATAKSLDNSNANRASWSLDVPDNDRDFTVERVWDGAFIEAMSTGEKEWNSDLHLPPERPRKRPRSEEPPAI</sequence>
<dbReference type="AlphaFoldDB" id="A0A9W8MYC7"/>
<reference evidence="2" key="1">
    <citation type="submission" date="2022-07" db="EMBL/GenBank/DDBJ databases">
        <title>Genome Sequence of Agrocybe chaxingu.</title>
        <authorList>
            <person name="Buettner E."/>
        </authorList>
    </citation>
    <scope>NUCLEOTIDE SEQUENCE</scope>
    <source>
        <strain evidence="2">MP-N11</strain>
    </source>
</reference>
<evidence type="ECO:0000256" key="1">
    <source>
        <dbReference type="SAM" id="MobiDB-lite"/>
    </source>
</evidence>
<keyword evidence="3" id="KW-1185">Reference proteome</keyword>
<evidence type="ECO:0000313" key="2">
    <source>
        <dbReference type="EMBL" id="KAJ3512665.1"/>
    </source>
</evidence>
<feature type="region of interest" description="Disordered" evidence="1">
    <location>
        <begin position="366"/>
        <end position="395"/>
    </location>
</feature>
<name>A0A9W8MYC7_9AGAR</name>
<protein>
    <submittedName>
        <fullName evidence="2">Uncharacterized protein</fullName>
    </submittedName>
</protein>
<dbReference type="Proteomes" id="UP001148786">
    <property type="component" value="Unassembled WGS sequence"/>
</dbReference>
<accession>A0A9W8MYC7</accession>
<dbReference type="EMBL" id="JANKHO010000243">
    <property type="protein sequence ID" value="KAJ3512665.1"/>
    <property type="molecule type" value="Genomic_DNA"/>
</dbReference>
<comment type="caution">
    <text evidence="2">The sequence shown here is derived from an EMBL/GenBank/DDBJ whole genome shotgun (WGS) entry which is preliminary data.</text>
</comment>
<feature type="compositionally biased region" description="Basic and acidic residues" evidence="1">
    <location>
        <begin position="368"/>
        <end position="395"/>
    </location>
</feature>
<evidence type="ECO:0000313" key="3">
    <source>
        <dbReference type="Proteomes" id="UP001148786"/>
    </source>
</evidence>